<name>L8GKK9_ACACF</name>
<accession>L8GKK9</accession>
<dbReference type="VEuPathDB" id="AmoebaDB:ACA1_305910"/>
<keyword evidence="2" id="KW-1185">Reference proteome</keyword>
<evidence type="ECO:0000313" key="1">
    <source>
        <dbReference type="EMBL" id="ELR13557.1"/>
    </source>
</evidence>
<dbReference type="Proteomes" id="UP000011083">
    <property type="component" value="Unassembled WGS sequence"/>
</dbReference>
<dbReference type="RefSeq" id="XP_004335570.1">
    <property type="nucleotide sequence ID" value="XM_004335522.1"/>
</dbReference>
<reference evidence="1 2" key="1">
    <citation type="journal article" date="2013" name="Genome Biol.">
        <title>Genome of Acanthamoeba castellanii highlights extensive lateral gene transfer and early evolution of tyrosine kinase signaling.</title>
        <authorList>
            <person name="Clarke M."/>
            <person name="Lohan A.J."/>
            <person name="Liu B."/>
            <person name="Lagkouvardos I."/>
            <person name="Roy S."/>
            <person name="Zafar N."/>
            <person name="Bertelli C."/>
            <person name="Schilde C."/>
            <person name="Kianianmomeni A."/>
            <person name="Burglin T.R."/>
            <person name="Frech C."/>
            <person name="Turcotte B."/>
            <person name="Kopec K.O."/>
            <person name="Synnott J.M."/>
            <person name="Choo C."/>
            <person name="Paponov I."/>
            <person name="Finkler A."/>
            <person name="Soon Heng Tan C."/>
            <person name="Hutchins A.P."/>
            <person name="Weinmeier T."/>
            <person name="Rattei T."/>
            <person name="Chu J.S."/>
            <person name="Gimenez G."/>
            <person name="Irimia M."/>
            <person name="Rigden D.J."/>
            <person name="Fitzpatrick D.A."/>
            <person name="Lorenzo-Morales J."/>
            <person name="Bateman A."/>
            <person name="Chiu C.H."/>
            <person name="Tang P."/>
            <person name="Hegemann P."/>
            <person name="Fromm H."/>
            <person name="Raoult D."/>
            <person name="Greub G."/>
            <person name="Miranda-Saavedra D."/>
            <person name="Chen N."/>
            <person name="Nash P."/>
            <person name="Ginger M.L."/>
            <person name="Horn M."/>
            <person name="Schaap P."/>
            <person name="Caler L."/>
            <person name="Loftus B."/>
        </authorList>
    </citation>
    <scope>NUCLEOTIDE SEQUENCE [LARGE SCALE GENOMIC DNA]</scope>
    <source>
        <strain evidence="1 2">Neff</strain>
    </source>
</reference>
<dbReference type="AlphaFoldDB" id="L8GKK9"/>
<dbReference type="EMBL" id="KB008091">
    <property type="protein sequence ID" value="ELR13557.1"/>
    <property type="molecule type" value="Genomic_DNA"/>
</dbReference>
<sequence>MPHALRLAAGRRTRAKYLASHPRTSTASYARLFISHPLDHLTMPVSGALTQLSAQGPQNRYLTIDLQITYWKGSVRRHSHFAVAEIDNGVHGATG</sequence>
<protein>
    <submittedName>
        <fullName evidence="1">Uncharacterized protein</fullName>
    </submittedName>
</protein>
<dbReference type="GeneID" id="14914108"/>
<proteinExistence type="predicted"/>
<gene>
    <name evidence="1" type="ORF">ACA1_305910</name>
</gene>
<dbReference type="KEGG" id="acan:ACA1_305910"/>
<organism evidence="1 2">
    <name type="scientific">Acanthamoeba castellanii (strain ATCC 30010 / Neff)</name>
    <dbReference type="NCBI Taxonomy" id="1257118"/>
    <lineage>
        <taxon>Eukaryota</taxon>
        <taxon>Amoebozoa</taxon>
        <taxon>Discosea</taxon>
        <taxon>Longamoebia</taxon>
        <taxon>Centramoebida</taxon>
        <taxon>Acanthamoebidae</taxon>
        <taxon>Acanthamoeba</taxon>
    </lineage>
</organism>
<evidence type="ECO:0000313" key="2">
    <source>
        <dbReference type="Proteomes" id="UP000011083"/>
    </source>
</evidence>